<keyword evidence="3 7" id="KW-0812">Transmembrane</keyword>
<gene>
    <name evidence="8" type="primary">TSPAN9_1</name>
    <name evidence="8" type="ORF">SK128_005876</name>
</gene>
<dbReference type="PANTHER" id="PTHR19282:SF544">
    <property type="entry name" value="TETRASPANIN"/>
    <property type="match status" value="1"/>
</dbReference>
<accession>A0AAN8XWP5</accession>
<dbReference type="PANTHER" id="PTHR19282">
    <property type="entry name" value="TETRASPANIN"/>
    <property type="match status" value="1"/>
</dbReference>
<dbReference type="PRINTS" id="PR00259">
    <property type="entry name" value="TMFOUR"/>
</dbReference>
<dbReference type="InterPro" id="IPR008952">
    <property type="entry name" value="Tetraspanin_EC2_sf"/>
</dbReference>
<dbReference type="InterPro" id="IPR018499">
    <property type="entry name" value="Tetraspanin/Peripherin"/>
</dbReference>
<keyword evidence="9" id="KW-1185">Reference proteome</keyword>
<dbReference type="Pfam" id="PF00335">
    <property type="entry name" value="Tetraspanin"/>
    <property type="match status" value="1"/>
</dbReference>
<keyword evidence="5 7" id="KW-0472">Membrane</keyword>
<dbReference type="InterPro" id="IPR018503">
    <property type="entry name" value="Tetraspanin_CS"/>
</dbReference>
<evidence type="ECO:0000313" key="9">
    <source>
        <dbReference type="Proteomes" id="UP001381693"/>
    </source>
</evidence>
<reference evidence="8 9" key="1">
    <citation type="submission" date="2023-11" db="EMBL/GenBank/DDBJ databases">
        <title>Halocaridina rubra genome assembly.</title>
        <authorList>
            <person name="Smith C."/>
        </authorList>
    </citation>
    <scope>NUCLEOTIDE SEQUENCE [LARGE SCALE GENOMIC DNA]</scope>
    <source>
        <strain evidence="8">EP-1</strain>
        <tissue evidence="8">Whole</tissue>
    </source>
</reference>
<evidence type="ECO:0000256" key="1">
    <source>
        <dbReference type="ARBA" id="ARBA00004141"/>
    </source>
</evidence>
<feature type="transmembrane region" description="Helical" evidence="7">
    <location>
        <begin position="205"/>
        <end position="231"/>
    </location>
</feature>
<evidence type="ECO:0000313" key="8">
    <source>
        <dbReference type="EMBL" id="KAK7085985.1"/>
    </source>
</evidence>
<keyword evidence="6" id="KW-1015">Disulfide bond</keyword>
<comment type="similarity">
    <text evidence="2 7">Belongs to the tetraspanin (TM4SF) family.</text>
</comment>
<keyword evidence="4 7" id="KW-1133">Transmembrane helix</keyword>
<feature type="disulfide bond" evidence="6">
    <location>
        <begin position="141"/>
        <end position="175"/>
    </location>
</feature>
<dbReference type="GO" id="GO:0005886">
    <property type="term" value="C:plasma membrane"/>
    <property type="evidence" value="ECO:0007669"/>
    <property type="project" value="TreeGrafter"/>
</dbReference>
<evidence type="ECO:0000256" key="4">
    <source>
        <dbReference type="ARBA" id="ARBA00022989"/>
    </source>
</evidence>
<comment type="subcellular location">
    <subcellularLocation>
        <location evidence="1 7">Membrane</location>
        <topology evidence="1 7">Multi-pass membrane protein</topology>
    </subcellularLocation>
</comment>
<dbReference type="EMBL" id="JAXCGZ010000436">
    <property type="protein sequence ID" value="KAK7085985.1"/>
    <property type="molecule type" value="Genomic_DNA"/>
</dbReference>
<sequence>MGCFNKFALFVINFLVFGVGVAVVVVASIVISKDNTYGTLLSQGVFSLPIIILIAGLVILIIGFLGCCGALKENSCMLQTYAVIMLLLLIAEIVLGILILVYTNKAENVVMNGMDDVFNKYGGKDTSLTKSIDAAQHELKCCGVRNYTDWKNYSYGIDHPNSVSDGCCKEQSEDCGKGILTNPNIESLIYTEGCYFAIKDDIEGLAIGLGVIVIILAIIQLMSISCACGIAKRSKHHSV</sequence>
<dbReference type="Gene3D" id="1.10.1450.10">
    <property type="entry name" value="Tetraspanin"/>
    <property type="match status" value="1"/>
</dbReference>
<dbReference type="Proteomes" id="UP001381693">
    <property type="component" value="Unassembled WGS sequence"/>
</dbReference>
<evidence type="ECO:0000256" key="5">
    <source>
        <dbReference type="ARBA" id="ARBA00023136"/>
    </source>
</evidence>
<protein>
    <recommendedName>
        <fullName evidence="7">Tetraspanin</fullName>
    </recommendedName>
</protein>
<organism evidence="8 9">
    <name type="scientific">Halocaridina rubra</name>
    <name type="common">Hawaiian red shrimp</name>
    <dbReference type="NCBI Taxonomy" id="373956"/>
    <lineage>
        <taxon>Eukaryota</taxon>
        <taxon>Metazoa</taxon>
        <taxon>Ecdysozoa</taxon>
        <taxon>Arthropoda</taxon>
        <taxon>Crustacea</taxon>
        <taxon>Multicrustacea</taxon>
        <taxon>Malacostraca</taxon>
        <taxon>Eumalacostraca</taxon>
        <taxon>Eucarida</taxon>
        <taxon>Decapoda</taxon>
        <taxon>Pleocyemata</taxon>
        <taxon>Caridea</taxon>
        <taxon>Atyoidea</taxon>
        <taxon>Atyidae</taxon>
        <taxon>Halocaridina</taxon>
    </lineage>
</organism>
<dbReference type="PIRSF" id="PIRSF002419">
    <property type="entry name" value="Tetraspanin"/>
    <property type="match status" value="1"/>
</dbReference>
<dbReference type="SUPFAM" id="SSF48652">
    <property type="entry name" value="Tetraspanin"/>
    <property type="match status" value="1"/>
</dbReference>
<name>A0AAN8XWP5_HALRR</name>
<feature type="transmembrane region" description="Helical" evidence="7">
    <location>
        <begin position="7"/>
        <end position="30"/>
    </location>
</feature>
<dbReference type="InterPro" id="IPR000301">
    <property type="entry name" value="Tetraspanin_animals"/>
</dbReference>
<evidence type="ECO:0000256" key="7">
    <source>
        <dbReference type="RuleBase" id="RU361218"/>
    </source>
</evidence>
<dbReference type="PROSITE" id="PS00421">
    <property type="entry name" value="TM4_1"/>
    <property type="match status" value="1"/>
</dbReference>
<evidence type="ECO:0000256" key="3">
    <source>
        <dbReference type="ARBA" id="ARBA00022692"/>
    </source>
</evidence>
<feature type="transmembrane region" description="Helical" evidence="7">
    <location>
        <begin position="50"/>
        <end position="71"/>
    </location>
</feature>
<evidence type="ECO:0000256" key="2">
    <source>
        <dbReference type="ARBA" id="ARBA00006840"/>
    </source>
</evidence>
<dbReference type="AlphaFoldDB" id="A0AAN8XWP5"/>
<evidence type="ECO:0000256" key="6">
    <source>
        <dbReference type="PIRSR" id="PIRSR002419-1"/>
    </source>
</evidence>
<feature type="transmembrane region" description="Helical" evidence="7">
    <location>
        <begin position="83"/>
        <end position="102"/>
    </location>
</feature>
<proteinExistence type="inferred from homology"/>
<comment type="caution">
    <text evidence="8">The sequence shown here is derived from an EMBL/GenBank/DDBJ whole genome shotgun (WGS) entry which is preliminary data.</text>
</comment>